<comment type="function">
    <text evidence="1">Part of the binding-protein-dependent transport system for glutamine; probably responsible for the translocation of the substrate across the membrane.</text>
</comment>
<feature type="domain" description="ABC transmembrane type-1" evidence="11">
    <location>
        <begin position="14"/>
        <end position="202"/>
    </location>
</feature>
<dbReference type="EMBL" id="BAABFO010000024">
    <property type="protein sequence ID" value="GAA4340096.1"/>
    <property type="molecule type" value="Genomic_DNA"/>
</dbReference>
<dbReference type="NCBIfam" id="TIGR01726">
    <property type="entry name" value="HEQRo_perm_3TM"/>
    <property type="match status" value="1"/>
</dbReference>
<dbReference type="Pfam" id="PF00528">
    <property type="entry name" value="BPD_transp_1"/>
    <property type="match status" value="1"/>
</dbReference>
<dbReference type="RefSeq" id="WP_345251589.1">
    <property type="nucleotide sequence ID" value="NZ_BAABFO010000024.1"/>
</dbReference>
<evidence type="ECO:0000256" key="10">
    <source>
        <dbReference type="RuleBase" id="RU363032"/>
    </source>
</evidence>
<evidence type="ECO:0000256" key="9">
    <source>
        <dbReference type="ARBA" id="ARBA00023136"/>
    </source>
</evidence>
<feature type="transmembrane region" description="Helical" evidence="10">
    <location>
        <begin position="50"/>
        <end position="73"/>
    </location>
</feature>
<keyword evidence="9 10" id="KW-0472">Membrane</keyword>
<evidence type="ECO:0000256" key="7">
    <source>
        <dbReference type="ARBA" id="ARBA00022970"/>
    </source>
</evidence>
<dbReference type="Gene3D" id="1.10.3720.10">
    <property type="entry name" value="MetI-like"/>
    <property type="match status" value="1"/>
</dbReference>
<dbReference type="InterPro" id="IPR035906">
    <property type="entry name" value="MetI-like_sf"/>
</dbReference>
<evidence type="ECO:0000256" key="8">
    <source>
        <dbReference type="ARBA" id="ARBA00022989"/>
    </source>
</evidence>
<name>A0ABP8HJ57_9BURK</name>
<organism evidence="12 13">
    <name type="scientific">Pigmentiphaga soli</name>
    <dbReference type="NCBI Taxonomy" id="1007095"/>
    <lineage>
        <taxon>Bacteria</taxon>
        <taxon>Pseudomonadati</taxon>
        <taxon>Pseudomonadota</taxon>
        <taxon>Betaproteobacteria</taxon>
        <taxon>Burkholderiales</taxon>
        <taxon>Alcaligenaceae</taxon>
        <taxon>Pigmentiphaga</taxon>
    </lineage>
</organism>
<keyword evidence="8 10" id="KW-1133">Transmembrane helix</keyword>
<keyword evidence="13" id="KW-1185">Reference proteome</keyword>
<evidence type="ECO:0000313" key="12">
    <source>
        <dbReference type="EMBL" id="GAA4340096.1"/>
    </source>
</evidence>
<keyword evidence="4 10" id="KW-0813">Transport</keyword>
<dbReference type="PANTHER" id="PTHR30614:SF20">
    <property type="entry name" value="GLUTAMINE TRANSPORT SYSTEM PERMEASE PROTEIN GLNP"/>
    <property type="match status" value="1"/>
</dbReference>
<evidence type="ECO:0000259" key="11">
    <source>
        <dbReference type="PROSITE" id="PS50928"/>
    </source>
</evidence>
<evidence type="ECO:0000256" key="1">
    <source>
        <dbReference type="ARBA" id="ARBA00003159"/>
    </source>
</evidence>
<keyword evidence="6 10" id="KW-0812">Transmembrane</keyword>
<dbReference type="InterPro" id="IPR000515">
    <property type="entry name" value="MetI-like"/>
</dbReference>
<gene>
    <name evidence="12" type="ORF">GCM10023144_39260</name>
</gene>
<keyword evidence="5" id="KW-1003">Cell membrane</keyword>
<evidence type="ECO:0000256" key="5">
    <source>
        <dbReference type="ARBA" id="ARBA00022475"/>
    </source>
</evidence>
<comment type="caution">
    <text evidence="12">The sequence shown here is derived from an EMBL/GenBank/DDBJ whole genome shotgun (WGS) entry which is preliminary data.</text>
</comment>
<dbReference type="SUPFAM" id="SSF161098">
    <property type="entry name" value="MetI-like"/>
    <property type="match status" value="1"/>
</dbReference>
<dbReference type="InterPro" id="IPR043429">
    <property type="entry name" value="ArtM/GltK/GlnP/TcyL/YhdX-like"/>
</dbReference>
<sequence length="217" mass="23092">MSFAQIVGLLASGAGYTILVTVACSAAGVAVGLAVALLRRLGWRPLDAALGVFTYVFRGVPVLVLLFLVFFGLPGIGLSVPPLAAMVLSLGLIAGAYLAEVFRGAFDSVDAAEIVAAEAMGMSRLQALRYIELPQMLRFAVPGMVNEFTTVLKYSPFAYTVGISEVMKQAMALSAVTLRGVEIYFAVALVYFAIYKVLVTAVWSLEKRCRVPGLDGR</sequence>
<comment type="similarity">
    <text evidence="3">Belongs to the binding-protein-dependent transport system permease family. HisMQ subfamily.</text>
</comment>
<evidence type="ECO:0000313" key="13">
    <source>
        <dbReference type="Proteomes" id="UP001501671"/>
    </source>
</evidence>
<feature type="transmembrane region" description="Helical" evidence="10">
    <location>
        <begin position="16"/>
        <end position="38"/>
    </location>
</feature>
<comment type="subcellular location">
    <subcellularLocation>
        <location evidence="2">Cell inner membrane</location>
        <topology evidence="2">Multi-pass membrane protein</topology>
    </subcellularLocation>
    <subcellularLocation>
        <location evidence="10">Cell membrane</location>
        <topology evidence="10">Multi-pass membrane protein</topology>
    </subcellularLocation>
</comment>
<accession>A0ABP8HJ57</accession>
<evidence type="ECO:0000256" key="3">
    <source>
        <dbReference type="ARBA" id="ARBA00010072"/>
    </source>
</evidence>
<dbReference type="Proteomes" id="UP001501671">
    <property type="component" value="Unassembled WGS sequence"/>
</dbReference>
<dbReference type="PANTHER" id="PTHR30614">
    <property type="entry name" value="MEMBRANE COMPONENT OF AMINO ACID ABC TRANSPORTER"/>
    <property type="match status" value="1"/>
</dbReference>
<dbReference type="CDD" id="cd06261">
    <property type="entry name" value="TM_PBP2"/>
    <property type="match status" value="1"/>
</dbReference>
<protein>
    <submittedName>
        <fullName evidence="12">Amino acid ABC transporter permease</fullName>
    </submittedName>
</protein>
<feature type="transmembrane region" description="Helical" evidence="10">
    <location>
        <begin position="183"/>
        <end position="205"/>
    </location>
</feature>
<reference evidence="13" key="1">
    <citation type="journal article" date="2019" name="Int. J. Syst. Evol. Microbiol.">
        <title>The Global Catalogue of Microorganisms (GCM) 10K type strain sequencing project: providing services to taxonomists for standard genome sequencing and annotation.</title>
        <authorList>
            <consortium name="The Broad Institute Genomics Platform"/>
            <consortium name="The Broad Institute Genome Sequencing Center for Infectious Disease"/>
            <person name="Wu L."/>
            <person name="Ma J."/>
        </authorList>
    </citation>
    <scope>NUCLEOTIDE SEQUENCE [LARGE SCALE GENOMIC DNA]</scope>
    <source>
        <strain evidence="13">JCM 17666</strain>
    </source>
</reference>
<proteinExistence type="inferred from homology"/>
<evidence type="ECO:0000256" key="6">
    <source>
        <dbReference type="ARBA" id="ARBA00022692"/>
    </source>
</evidence>
<dbReference type="InterPro" id="IPR010065">
    <property type="entry name" value="AA_ABC_transptr_permease_3TM"/>
</dbReference>
<feature type="transmembrane region" description="Helical" evidence="10">
    <location>
        <begin position="79"/>
        <end position="99"/>
    </location>
</feature>
<keyword evidence="7" id="KW-0029">Amino-acid transport</keyword>
<evidence type="ECO:0000256" key="2">
    <source>
        <dbReference type="ARBA" id="ARBA00004429"/>
    </source>
</evidence>
<dbReference type="PROSITE" id="PS50928">
    <property type="entry name" value="ABC_TM1"/>
    <property type="match status" value="1"/>
</dbReference>
<evidence type="ECO:0000256" key="4">
    <source>
        <dbReference type="ARBA" id="ARBA00022448"/>
    </source>
</evidence>